<protein>
    <submittedName>
        <fullName evidence="2">PD40 domain-containing protein</fullName>
    </submittedName>
</protein>
<dbReference type="InterPro" id="IPR019734">
    <property type="entry name" value="TPR_rpt"/>
</dbReference>
<dbReference type="Gene3D" id="1.25.40.10">
    <property type="entry name" value="Tetratricopeptide repeat domain"/>
    <property type="match status" value="1"/>
</dbReference>
<accession>A0ABS1HGX9</accession>
<dbReference type="Pfam" id="PF07676">
    <property type="entry name" value="PD40"/>
    <property type="match status" value="3"/>
</dbReference>
<dbReference type="InterPro" id="IPR011990">
    <property type="entry name" value="TPR-like_helical_dom_sf"/>
</dbReference>
<dbReference type="RefSeq" id="WP_200464149.1">
    <property type="nucleotide sequence ID" value="NZ_JAENRR010000010.1"/>
</dbReference>
<name>A0ABS1HGX9_9BACT</name>
<dbReference type="Proteomes" id="UP000605676">
    <property type="component" value="Unassembled WGS sequence"/>
</dbReference>
<feature type="chain" id="PRO_5046896404" evidence="1">
    <location>
        <begin position="22"/>
        <end position="638"/>
    </location>
</feature>
<dbReference type="Gene3D" id="2.60.40.1120">
    <property type="entry name" value="Carboxypeptidase-like, regulatory domain"/>
    <property type="match status" value="1"/>
</dbReference>
<keyword evidence="1" id="KW-0732">Signal</keyword>
<dbReference type="Gene3D" id="2.120.10.30">
    <property type="entry name" value="TolB, C-terminal domain"/>
    <property type="match status" value="1"/>
</dbReference>
<evidence type="ECO:0000313" key="2">
    <source>
        <dbReference type="EMBL" id="MBK3516921.1"/>
    </source>
</evidence>
<dbReference type="SMART" id="SM00028">
    <property type="entry name" value="TPR"/>
    <property type="match status" value="3"/>
</dbReference>
<dbReference type="SUPFAM" id="SSF82171">
    <property type="entry name" value="DPP6 N-terminal domain-like"/>
    <property type="match status" value="1"/>
</dbReference>
<dbReference type="SUPFAM" id="SSF48452">
    <property type="entry name" value="TPR-like"/>
    <property type="match status" value="1"/>
</dbReference>
<evidence type="ECO:0000313" key="3">
    <source>
        <dbReference type="Proteomes" id="UP000605676"/>
    </source>
</evidence>
<gene>
    <name evidence="2" type="ORF">JIV24_06175</name>
</gene>
<proteinExistence type="predicted"/>
<feature type="signal peptide" evidence="1">
    <location>
        <begin position="1"/>
        <end position="21"/>
    </location>
</feature>
<dbReference type="InterPro" id="IPR011042">
    <property type="entry name" value="6-blade_b-propeller_TolB-like"/>
</dbReference>
<evidence type="ECO:0000256" key="1">
    <source>
        <dbReference type="SAM" id="SignalP"/>
    </source>
</evidence>
<keyword evidence="3" id="KW-1185">Reference proteome</keyword>
<dbReference type="EMBL" id="JAENRR010000010">
    <property type="protein sequence ID" value="MBK3516921.1"/>
    <property type="molecule type" value="Genomic_DNA"/>
</dbReference>
<sequence>MLQPNALIVALLLFITQIASAQSDTKVDNKKFNEAVKLADDKAFGEAIQLFSEILENDPQNIPALYNIGNCYLNTSDGPDTAIVYFQEAYDLLQEDEKIGDVGVDIQLSIGKSHQYLLEHEKAITEYEELIAILPAEDELLRLEALREIEVCENAIELMQSPVTLKVKNLGPTINSKYDDHSPMISADQSMLFFTSRRASSYSELLFDGQYAERIYSSSKEEAEWKKAKSLQELFNKPGHEAGVALSAQATELIIYRHDVDGANLYVSSYDGSTWSEPVKMRSPINTKYEETHATATADKKTLYFTSNRPGGLGGYDIYRVRELPNGELGKAENMAAFNTPYDEETPVLHPNGKVMYFSSEGHNSMGQFDIFYSVMDDEGNWGPVQNMGYPINTPDDDFFFVPTTTPNIAYYASARYDDNYGGSDLYLIEYEEPEINRLAVIKGCINATDDAPIENVDIKVTRQGENEVIGHYKPHPGTGKYILILEADGKYNIEYSGEGFDGQSKTIDVTREMTYKGTSQTSNLDDVMMIAVAEPEPEATESENVYDTSDGIPYYTVQILSLKKPITTYDIFVDLEHEQITEYKCNDGFYRYSYGAFKGFKAALKGKDKVLQTGLWLDSFVRNIEQYNNLTEDTPAE</sequence>
<dbReference type="InterPro" id="IPR011659">
    <property type="entry name" value="WD40"/>
</dbReference>
<organism evidence="2 3">
    <name type="scientific">Carboxylicivirga marina</name>
    <dbReference type="NCBI Taxonomy" id="2800988"/>
    <lineage>
        <taxon>Bacteria</taxon>
        <taxon>Pseudomonadati</taxon>
        <taxon>Bacteroidota</taxon>
        <taxon>Bacteroidia</taxon>
        <taxon>Marinilabiliales</taxon>
        <taxon>Marinilabiliaceae</taxon>
        <taxon>Carboxylicivirga</taxon>
    </lineage>
</organism>
<reference evidence="2 3" key="1">
    <citation type="submission" date="2021-01" db="EMBL/GenBank/DDBJ databases">
        <title>Carboxyliciviraga sp.nov., isolated from coastal sediments.</title>
        <authorList>
            <person name="Lu D."/>
            <person name="Zhang T."/>
        </authorList>
    </citation>
    <scope>NUCLEOTIDE SEQUENCE [LARGE SCALE GENOMIC DNA]</scope>
    <source>
        <strain evidence="2 3">N1Y132</strain>
    </source>
</reference>
<comment type="caution">
    <text evidence="2">The sequence shown here is derived from an EMBL/GenBank/DDBJ whole genome shotgun (WGS) entry which is preliminary data.</text>
</comment>